<gene>
    <name evidence="1" type="ordered locus">Caur_0774</name>
</gene>
<proteinExistence type="predicted"/>
<dbReference type="KEGG" id="cau:Caur_0774"/>
<reference evidence="2" key="1">
    <citation type="journal article" date="2011" name="BMC Genomics">
        <title>Complete genome sequence of the filamentous anoxygenic phototrophic bacterium Chloroflexus aurantiacus.</title>
        <authorList>
            <person name="Tang K.H."/>
            <person name="Barry K."/>
            <person name="Chertkov O."/>
            <person name="Dalin E."/>
            <person name="Han C.S."/>
            <person name="Hauser L.J."/>
            <person name="Honchak B.M."/>
            <person name="Karbach L.E."/>
            <person name="Land M.L."/>
            <person name="Lapidus A."/>
            <person name="Larimer F.W."/>
            <person name="Mikhailova N."/>
            <person name="Pitluck S."/>
            <person name="Pierson B.K."/>
            <person name="Blankenship R.E."/>
        </authorList>
    </citation>
    <scope>NUCLEOTIDE SEQUENCE [LARGE SCALE GENOMIC DNA]</scope>
    <source>
        <strain evidence="2">ATCC 29366 / DSM 635 / J-10-fl</strain>
    </source>
</reference>
<dbReference type="RefSeq" id="WP_012256668.1">
    <property type="nucleotide sequence ID" value="NC_010175.1"/>
</dbReference>
<dbReference type="Proteomes" id="UP000002008">
    <property type="component" value="Chromosome"/>
</dbReference>
<dbReference type="InterPro" id="IPR011990">
    <property type="entry name" value="TPR-like_helical_dom_sf"/>
</dbReference>
<sequence>MSNPVQLKAEADALIARGKALIATDLPQATDLLNQAVKLYWAAGEYYSAAAQTGNYGWALRRMGRPDLARPYLARAAEIFADLGLTDFAERHQAAADDIAADLTPEFLASLPPMVRRAIEQQDGAALQFAINALPPDEQQMVIDRLAAIGLISLADDDDTAGQAVQQFEPLLQAIAAVARGDERERPDVEQALNDLERKGWRIRKAVHQIWQGERRRQRLTHGLDEIDTALVNRILDILAEAQTP</sequence>
<dbReference type="eggNOG" id="COG0457">
    <property type="taxonomic scope" value="Bacteria"/>
</dbReference>
<dbReference type="HOGENOM" id="CLU_1141691_0_0_0"/>
<dbReference type="AlphaFoldDB" id="A9WG91"/>
<dbReference type="EMBL" id="CP000909">
    <property type="protein sequence ID" value="ABY34012.1"/>
    <property type="molecule type" value="Genomic_DNA"/>
</dbReference>
<dbReference type="Gene3D" id="1.25.40.10">
    <property type="entry name" value="Tetratricopeptide repeat domain"/>
    <property type="match status" value="1"/>
</dbReference>
<dbReference type="SUPFAM" id="SSF48452">
    <property type="entry name" value="TPR-like"/>
    <property type="match status" value="1"/>
</dbReference>
<dbReference type="InParanoid" id="A9WG91"/>
<name>A9WG91_CHLAA</name>
<evidence type="ECO:0008006" key="3">
    <source>
        <dbReference type="Google" id="ProtNLM"/>
    </source>
</evidence>
<evidence type="ECO:0000313" key="2">
    <source>
        <dbReference type="Proteomes" id="UP000002008"/>
    </source>
</evidence>
<protein>
    <recommendedName>
        <fullName evidence="3">Tetratricopeptide repeat protein</fullName>
    </recommendedName>
</protein>
<accession>A9WG91</accession>
<organism evidence="1 2">
    <name type="scientific">Chloroflexus aurantiacus (strain ATCC 29366 / DSM 635 / J-10-fl)</name>
    <dbReference type="NCBI Taxonomy" id="324602"/>
    <lineage>
        <taxon>Bacteria</taxon>
        <taxon>Bacillati</taxon>
        <taxon>Chloroflexota</taxon>
        <taxon>Chloroflexia</taxon>
        <taxon>Chloroflexales</taxon>
        <taxon>Chloroflexineae</taxon>
        <taxon>Chloroflexaceae</taxon>
        <taxon>Chloroflexus</taxon>
    </lineage>
</organism>
<keyword evidence="2" id="KW-1185">Reference proteome</keyword>
<dbReference type="PATRIC" id="fig|324602.8.peg.882"/>
<dbReference type="EnsemblBacteria" id="ABY34012">
    <property type="protein sequence ID" value="ABY34012"/>
    <property type="gene ID" value="Caur_0774"/>
</dbReference>
<dbReference type="STRING" id="324602.Caur_0774"/>
<evidence type="ECO:0000313" key="1">
    <source>
        <dbReference type="EMBL" id="ABY34012.1"/>
    </source>
</evidence>